<evidence type="ECO:0000313" key="11">
    <source>
        <dbReference type="EMBL" id="NYH78027.1"/>
    </source>
</evidence>
<evidence type="ECO:0000256" key="9">
    <source>
        <dbReference type="SAM" id="Phobius"/>
    </source>
</evidence>
<protein>
    <submittedName>
        <fullName evidence="11">Cell division protein FtsQ</fullName>
    </submittedName>
</protein>
<dbReference type="InterPro" id="IPR050487">
    <property type="entry name" value="FtsQ_DivIB"/>
</dbReference>
<accession>A0A852Z6G3</accession>
<dbReference type="Pfam" id="PF03799">
    <property type="entry name" value="FtsQ_DivIB_C"/>
    <property type="match status" value="1"/>
</dbReference>
<comment type="caution">
    <text evidence="11">The sequence shown here is derived from an EMBL/GenBank/DDBJ whole genome shotgun (WGS) entry which is preliminary data.</text>
</comment>
<evidence type="ECO:0000313" key="12">
    <source>
        <dbReference type="Proteomes" id="UP000548304"/>
    </source>
</evidence>
<sequence length="248" mass="27235">MREPGRGRSPGGRTSSRTRGRRDGNEASGGFRVGRWVVLVALALITTGTVLVFFTPVLGVRSVRVSGTEVLDSARVRQVASIDEGTPIVRVDRAAVRERVTGISRVESASVRLVWPSTVRVRVAEREPVLFERLSEGVRLVDDNGVGFAEAPERPREMPELRLPEDSGEQRTEDAVTAFTSLDEEVRQQVRVVELDGSGRVRLLLTRGRTVEWGSARESELKAAVLPALLTREGRIYDVTAPELPTVS</sequence>
<organism evidence="11 12">
    <name type="scientific">Actinopolyspora biskrensis</name>
    <dbReference type="NCBI Taxonomy" id="1470178"/>
    <lineage>
        <taxon>Bacteria</taxon>
        <taxon>Bacillati</taxon>
        <taxon>Actinomycetota</taxon>
        <taxon>Actinomycetes</taxon>
        <taxon>Actinopolysporales</taxon>
        <taxon>Actinopolysporaceae</taxon>
        <taxon>Actinopolyspora</taxon>
    </lineage>
</organism>
<feature type="region of interest" description="Disordered" evidence="8">
    <location>
        <begin position="149"/>
        <end position="171"/>
    </location>
</feature>
<comment type="subcellular location">
    <subcellularLocation>
        <location evidence="1">Membrane</location>
    </subcellularLocation>
</comment>
<proteinExistence type="predicted"/>
<evidence type="ECO:0000256" key="1">
    <source>
        <dbReference type="ARBA" id="ARBA00004370"/>
    </source>
</evidence>
<evidence type="ECO:0000256" key="4">
    <source>
        <dbReference type="ARBA" id="ARBA00022692"/>
    </source>
</evidence>
<keyword evidence="7" id="KW-0131">Cell cycle</keyword>
<dbReference type="InterPro" id="IPR034746">
    <property type="entry name" value="POTRA"/>
</dbReference>
<keyword evidence="5 9" id="KW-1133">Transmembrane helix</keyword>
<dbReference type="Pfam" id="PF08478">
    <property type="entry name" value="POTRA_1"/>
    <property type="match status" value="1"/>
</dbReference>
<evidence type="ECO:0000259" key="10">
    <source>
        <dbReference type="PROSITE" id="PS51779"/>
    </source>
</evidence>
<dbReference type="EMBL" id="JACBYW010000002">
    <property type="protein sequence ID" value="NYH78027.1"/>
    <property type="molecule type" value="Genomic_DNA"/>
</dbReference>
<name>A0A852Z6G3_9ACTN</name>
<reference evidence="11 12" key="1">
    <citation type="submission" date="2020-07" db="EMBL/GenBank/DDBJ databases">
        <title>Genomic Encyclopedia of Type Strains, Phase III (KMG-III): the genomes of soil and plant-associated and newly described type strains.</title>
        <authorList>
            <person name="Whitman W."/>
        </authorList>
    </citation>
    <scope>NUCLEOTIDE SEQUENCE [LARGE SCALE GENOMIC DNA]</scope>
    <source>
        <strain evidence="11 12">CECT 8576</strain>
    </source>
</reference>
<evidence type="ECO:0000256" key="2">
    <source>
        <dbReference type="ARBA" id="ARBA00022475"/>
    </source>
</evidence>
<keyword evidence="4 9" id="KW-0812">Transmembrane</keyword>
<keyword evidence="6 9" id="KW-0472">Membrane</keyword>
<dbReference type="GO" id="GO:0005886">
    <property type="term" value="C:plasma membrane"/>
    <property type="evidence" value="ECO:0007669"/>
    <property type="project" value="TreeGrafter"/>
</dbReference>
<dbReference type="PANTHER" id="PTHR37820">
    <property type="entry name" value="CELL DIVISION PROTEIN DIVIB"/>
    <property type="match status" value="1"/>
</dbReference>
<evidence type="ECO:0000256" key="8">
    <source>
        <dbReference type="SAM" id="MobiDB-lite"/>
    </source>
</evidence>
<feature type="domain" description="POTRA" evidence="10">
    <location>
        <begin position="58"/>
        <end position="126"/>
    </location>
</feature>
<gene>
    <name evidence="11" type="ORF">FHR84_001349</name>
</gene>
<evidence type="ECO:0000256" key="3">
    <source>
        <dbReference type="ARBA" id="ARBA00022618"/>
    </source>
</evidence>
<dbReference type="GO" id="GO:0051301">
    <property type="term" value="P:cell division"/>
    <property type="evidence" value="ECO:0007669"/>
    <property type="project" value="UniProtKB-KW"/>
</dbReference>
<feature type="region of interest" description="Disordered" evidence="8">
    <location>
        <begin position="1"/>
        <end position="26"/>
    </location>
</feature>
<dbReference type="InterPro" id="IPR013685">
    <property type="entry name" value="POTRA_FtsQ_type"/>
</dbReference>
<dbReference type="Gene3D" id="3.10.20.310">
    <property type="entry name" value="membrane protein fhac"/>
    <property type="match status" value="1"/>
</dbReference>
<keyword evidence="2" id="KW-1003">Cell membrane</keyword>
<keyword evidence="3 11" id="KW-0132">Cell division</keyword>
<dbReference type="RefSeq" id="WP_179534566.1">
    <property type="nucleotide sequence ID" value="NZ_JACBYW010000002.1"/>
</dbReference>
<dbReference type="PROSITE" id="PS51779">
    <property type="entry name" value="POTRA"/>
    <property type="match status" value="1"/>
</dbReference>
<evidence type="ECO:0000256" key="6">
    <source>
        <dbReference type="ARBA" id="ARBA00023136"/>
    </source>
</evidence>
<feature type="transmembrane region" description="Helical" evidence="9">
    <location>
        <begin position="36"/>
        <end position="58"/>
    </location>
</feature>
<evidence type="ECO:0000256" key="5">
    <source>
        <dbReference type="ARBA" id="ARBA00022989"/>
    </source>
</evidence>
<keyword evidence="12" id="KW-1185">Reference proteome</keyword>
<dbReference type="PANTHER" id="PTHR37820:SF1">
    <property type="entry name" value="CELL DIVISION PROTEIN FTSQ"/>
    <property type="match status" value="1"/>
</dbReference>
<dbReference type="Proteomes" id="UP000548304">
    <property type="component" value="Unassembled WGS sequence"/>
</dbReference>
<feature type="compositionally biased region" description="Basic and acidic residues" evidence="8">
    <location>
        <begin position="151"/>
        <end position="171"/>
    </location>
</feature>
<dbReference type="InterPro" id="IPR005548">
    <property type="entry name" value="Cell_div_FtsQ/DivIB_C"/>
</dbReference>
<dbReference type="AlphaFoldDB" id="A0A852Z6G3"/>
<evidence type="ECO:0000256" key="7">
    <source>
        <dbReference type="ARBA" id="ARBA00023306"/>
    </source>
</evidence>